<evidence type="ECO:0000313" key="5">
    <source>
        <dbReference type="Proteomes" id="UP000255355"/>
    </source>
</evidence>
<dbReference type="GO" id="GO:0003677">
    <property type="term" value="F:DNA binding"/>
    <property type="evidence" value="ECO:0007669"/>
    <property type="project" value="UniProtKB-UniRule"/>
</dbReference>
<reference evidence="4 5" key="1">
    <citation type="submission" date="2018-07" db="EMBL/GenBank/DDBJ databases">
        <title>Genomic Encyclopedia of Type Strains, Phase IV (KMG-IV): sequencing the most valuable type-strain genomes for metagenomic binning, comparative biology and taxonomic classification.</title>
        <authorList>
            <person name="Goeker M."/>
        </authorList>
    </citation>
    <scope>NUCLEOTIDE SEQUENCE [LARGE SCALE GENOMIC DNA]</scope>
    <source>
        <strain evidence="4 5">DSM 44952</strain>
    </source>
</reference>
<accession>A0A370H305</accession>
<keyword evidence="5" id="KW-1185">Reference proteome</keyword>
<dbReference type="EMBL" id="QQAZ01000006">
    <property type="protein sequence ID" value="RDI49968.1"/>
    <property type="molecule type" value="Genomic_DNA"/>
</dbReference>
<dbReference type="PROSITE" id="PS50977">
    <property type="entry name" value="HTH_TETR_2"/>
    <property type="match status" value="1"/>
</dbReference>
<dbReference type="OrthoDB" id="3217159at2"/>
<keyword evidence="1 2" id="KW-0238">DNA-binding</keyword>
<comment type="caution">
    <text evidence="4">The sequence shown here is derived from an EMBL/GenBank/DDBJ whole genome shotgun (WGS) entry which is preliminary data.</text>
</comment>
<dbReference type="InterPro" id="IPR001647">
    <property type="entry name" value="HTH_TetR"/>
</dbReference>
<evidence type="ECO:0000259" key="3">
    <source>
        <dbReference type="PROSITE" id="PS50977"/>
    </source>
</evidence>
<name>A0A370H305_9NOCA</name>
<protein>
    <submittedName>
        <fullName evidence="4">TetR family transcriptional regulator</fullName>
    </submittedName>
</protein>
<evidence type="ECO:0000313" key="4">
    <source>
        <dbReference type="EMBL" id="RDI49968.1"/>
    </source>
</evidence>
<dbReference type="SUPFAM" id="SSF46689">
    <property type="entry name" value="Homeodomain-like"/>
    <property type="match status" value="1"/>
</dbReference>
<evidence type="ECO:0000256" key="1">
    <source>
        <dbReference type="ARBA" id="ARBA00023125"/>
    </source>
</evidence>
<feature type="DNA-binding region" description="H-T-H motif" evidence="2">
    <location>
        <begin position="43"/>
        <end position="62"/>
    </location>
</feature>
<sequence length="216" mass="24017">MMSMSYSRQEGFVVGGRENQKQRTRRALIDAAIALAREGQSPTVAQVAAAAKVSLATAHRYFPNRQSLWADVAIMQTWAARDVSFEDLPADPEERVDIVVRALATAQLGDEVVWREVVRAASDRWFAQLDTPESERIPTRGTNRLDMAALALEPLREQLGDNRFQRLVHAMTMVFGAEAMITMRDTAGLDPEPAIETMAWAARALVRAALAEQPRQ</sequence>
<proteinExistence type="predicted"/>
<gene>
    <name evidence="4" type="ORF">DFR68_106406</name>
</gene>
<dbReference type="InterPro" id="IPR009057">
    <property type="entry name" value="Homeodomain-like_sf"/>
</dbReference>
<dbReference type="AlphaFoldDB" id="A0A370H305"/>
<evidence type="ECO:0000256" key="2">
    <source>
        <dbReference type="PROSITE-ProRule" id="PRU00335"/>
    </source>
</evidence>
<dbReference type="Gene3D" id="1.10.357.10">
    <property type="entry name" value="Tetracycline Repressor, domain 2"/>
    <property type="match status" value="1"/>
</dbReference>
<feature type="domain" description="HTH tetR-type" evidence="3">
    <location>
        <begin position="22"/>
        <end position="80"/>
    </location>
</feature>
<organism evidence="4 5">
    <name type="scientific">Nocardia mexicana</name>
    <dbReference type="NCBI Taxonomy" id="279262"/>
    <lineage>
        <taxon>Bacteria</taxon>
        <taxon>Bacillati</taxon>
        <taxon>Actinomycetota</taxon>
        <taxon>Actinomycetes</taxon>
        <taxon>Mycobacteriales</taxon>
        <taxon>Nocardiaceae</taxon>
        <taxon>Nocardia</taxon>
    </lineage>
</organism>
<dbReference type="Proteomes" id="UP000255355">
    <property type="component" value="Unassembled WGS sequence"/>
</dbReference>